<dbReference type="EMBL" id="JBIAFJ010000023">
    <property type="protein sequence ID" value="MFE9172474.1"/>
    <property type="molecule type" value="Genomic_DNA"/>
</dbReference>
<evidence type="ECO:0000313" key="4">
    <source>
        <dbReference type="Proteomes" id="UP001601197"/>
    </source>
</evidence>
<keyword evidence="4" id="KW-1185">Reference proteome</keyword>
<gene>
    <name evidence="3" type="ORF">ACFYNZ_23850</name>
</gene>
<feature type="chain" id="PRO_5047306354" evidence="2">
    <location>
        <begin position="25"/>
        <end position="282"/>
    </location>
</feature>
<dbReference type="NCBIfam" id="NF038012">
    <property type="entry name" value="DMT_1"/>
    <property type="match status" value="1"/>
</dbReference>
<accession>A0ABW6KYM6</accession>
<name>A0ABW6KYM6_9ACTN</name>
<feature type="transmembrane region" description="Helical" evidence="1">
    <location>
        <begin position="140"/>
        <end position="159"/>
    </location>
</feature>
<comment type="caution">
    <text evidence="3">The sequence shown here is derived from an EMBL/GenBank/DDBJ whole genome shotgun (WGS) entry which is preliminary data.</text>
</comment>
<reference evidence="3 4" key="1">
    <citation type="submission" date="2024-10" db="EMBL/GenBank/DDBJ databases">
        <title>The Natural Products Discovery Center: Release of the First 8490 Sequenced Strains for Exploring Actinobacteria Biosynthetic Diversity.</title>
        <authorList>
            <person name="Kalkreuter E."/>
            <person name="Kautsar S.A."/>
            <person name="Yang D."/>
            <person name="Bader C.D."/>
            <person name="Teijaro C.N."/>
            <person name="Fluegel L."/>
            <person name="Davis C.M."/>
            <person name="Simpson J.R."/>
            <person name="Lauterbach L."/>
            <person name="Steele A.D."/>
            <person name="Gui C."/>
            <person name="Meng S."/>
            <person name="Li G."/>
            <person name="Viehrig K."/>
            <person name="Ye F."/>
            <person name="Su P."/>
            <person name="Kiefer A.F."/>
            <person name="Nichols A."/>
            <person name="Cepeda A.J."/>
            <person name="Yan W."/>
            <person name="Fan B."/>
            <person name="Jiang Y."/>
            <person name="Adhikari A."/>
            <person name="Zheng C.-J."/>
            <person name="Schuster L."/>
            <person name="Cowan T.M."/>
            <person name="Smanski M.J."/>
            <person name="Chevrette M.G."/>
            <person name="De Carvalho L.P.S."/>
            <person name="Shen B."/>
        </authorList>
    </citation>
    <scope>NUCLEOTIDE SEQUENCE [LARGE SCALE GENOMIC DNA]</scope>
    <source>
        <strain evidence="3 4">NPDC007147</strain>
    </source>
</reference>
<dbReference type="Proteomes" id="UP001601197">
    <property type="component" value="Unassembled WGS sequence"/>
</dbReference>
<sequence length="282" mass="29070">MLESMATGVAVVAALAAACCFAVAAVMQQAAAASEPENASLRPRLFLDLLRRPLWLAGAAMSVLSYVIQGVALAFGSLVLVLPLAAMDLVFALPMVAWRRRKRLTRREAVGALCTAGGVAAFLAVLPPSTGIVAPDLWDWLPLLALAAVCVCVLVPVGLRRPGRTRTALYAAAAGVLFALLDSLTRSVAGLFRDNGIGVLAHWEPYGLLLVGGTGMLLAQSSFQAGPLTVSLPVIDTLEPIGGVLMGALVFQERLATSGALVVQGLGALAAVAGIIVLDRSP</sequence>
<keyword evidence="1" id="KW-1133">Transmembrane helix</keyword>
<dbReference type="RefSeq" id="WP_388350049.1">
    <property type="nucleotide sequence ID" value="NZ_JBIAFJ010000023.1"/>
</dbReference>
<dbReference type="PANTHER" id="PTHR40761:SF1">
    <property type="entry name" value="CONSERVED INTEGRAL MEMBRANE ALANINE VALINE AND LEUCINE RICH PROTEIN-RELATED"/>
    <property type="match status" value="1"/>
</dbReference>
<dbReference type="PANTHER" id="PTHR40761">
    <property type="entry name" value="CONSERVED INTEGRAL MEMBRANE ALANINE VALINE AND LEUCINE RICH PROTEIN-RELATED"/>
    <property type="match status" value="1"/>
</dbReference>
<keyword evidence="1" id="KW-0472">Membrane</keyword>
<keyword evidence="1" id="KW-0812">Transmembrane</keyword>
<protein>
    <submittedName>
        <fullName evidence="3">DMT family transporter</fullName>
    </submittedName>
</protein>
<keyword evidence="2" id="KW-0732">Signal</keyword>
<feature type="signal peptide" evidence="2">
    <location>
        <begin position="1"/>
        <end position="24"/>
    </location>
</feature>
<feature type="transmembrane region" description="Helical" evidence="1">
    <location>
        <begin position="168"/>
        <end position="185"/>
    </location>
</feature>
<evidence type="ECO:0000256" key="2">
    <source>
        <dbReference type="SAM" id="SignalP"/>
    </source>
</evidence>
<evidence type="ECO:0000313" key="3">
    <source>
        <dbReference type="EMBL" id="MFE9172474.1"/>
    </source>
</evidence>
<feature type="transmembrane region" description="Helical" evidence="1">
    <location>
        <begin position="71"/>
        <end position="97"/>
    </location>
</feature>
<feature type="transmembrane region" description="Helical" evidence="1">
    <location>
        <begin position="109"/>
        <end position="128"/>
    </location>
</feature>
<feature type="transmembrane region" description="Helical" evidence="1">
    <location>
        <begin position="257"/>
        <end position="278"/>
    </location>
</feature>
<evidence type="ECO:0000256" key="1">
    <source>
        <dbReference type="SAM" id="Phobius"/>
    </source>
</evidence>
<organism evidence="3 4">
    <name type="scientific">Streptomyces kebangsaanensis</name>
    <dbReference type="NCBI Taxonomy" id="864058"/>
    <lineage>
        <taxon>Bacteria</taxon>
        <taxon>Bacillati</taxon>
        <taxon>Actinomycetota</taxon>
        <taxon>Actinomycetes</taxon>
        <taxon>Kitasatosporales</taxon>
        <taxon>Streptomycetaceae</taxon>
        <taxon>Streptomyces</taxon>
    </lineage>
</organism>
<proteinExistence type="predicted"/>